<dbReference type="PIRSF" id="PIRSF015753">
    <property type="entry name" value="GST"/>
    <property type="match status" value="1"/>
</dbReference>
<gene>
    <name evidence="5" type="ORF">Q4490_01635</name>
</gene>
<dbReference type="SUPFAM" id="SSF52833">
    <property type="entry name" value="Thioredoxin-like"/>
    <property type="match status" value="1"/>
</dbReference>
<name>A0AAW7XFV1_9GAMM</name>
<dbReference type="AlphaFoldDB" id="A0AAW7XFV1"/>
<dbReference type="PANTHER" id="PTHR32419:SF6">
    <property type="entry name" value="GLUTATHIONE S-TRANSFERASE OMEGA-LIKE 1-RELATED"/>
    <property type="match status" value="1"/>
</dbReference>
<proteinExistence type="predicted"/>
<dbReference type="Proteomes" id="UP001169862">
    <property type="component" value="Unassembled WGS sequence"/>
</dbReference>
<dbReference type="InterPro" id="IPR036282">
    <property type="entry name" value="Glutathione-S-Trfase_C_sf"/>
</dbReference>
<evidence type="ECO:0000256" key="3">
    <source>
        <dbReference type="PIRSR" id="PIRSR015753-3"/>
    </source>
</evidence>
<evidence type="ECO:0000256" key="2">
    <source>
        <dbReference type="PIRSR" id="PIRSR015753-2"/>
    </source>
</evidence>
<dbReference type="Gene3D" id="3.40.30.10">
    <property type="entry name" value="Glutaredoxin"/>
    <property type="match status" value="1"/>
</dbReference>
<accession>A0AAW7XFV1</accession>
<dbReference type="InterPro" id="IPR010987">
    <property type="entry name" value="Glutathione-S-Trfase_C-like"/>
</dbReference>
<dbReference type="PROSITE" id="PS50405">
    <property type="entry name" value="GST_CTER"/>
    <property type="match status" value="1"/>
</dbReference>
<dbReference type="SUPFAM" id="SSF47616">
    <property type="entry name" value="GST C-terminal domain-like"/>
    <property type="match status" value="1"/>
</dbReference>
<feature type="binding site" evidence="2">
    <location>
        <begin position="148"/>
        <end position="149"/>
    </location>
    <ligand>
        <name>glutathione</name>
        <dbReference type="ChEBI" id="CHEBI:57925"/>
    </ligand>
</feature>
<comment type="caution">
    <text evidence="5">The sequence shown here is derived from an EMBL/GenBank/DDBJ whole genome shotgun (WGS) entry which is preliminary data.</text>
</comment>
<dbReference type="InterPro" id="IPR004045">
    <property type="entry name" value="Glutathione_S-Trfase_N"/>
</dbReference>
<dbReference type="InterPro" id="IPR040079">
    <property type="entry name" value="Glutathione_S-Trfase"/>
</dbReference>
<dbReference type="EC" id="1.8.5.-" evidence="5"/>
<dbReference type="GO" id="GO:0004364">
    <property type="term" value="F:glutathione transferase activity"/>
    <property type="evidence" value="ECO:0007669"/>
    <property type="project" value="InterPro"/>
</dbReference>
<evidence type="ECO:0000313" key="5">
    <source>
        <dbReference type="EMBL" id="MDO6452253.1"/>
    </source>
</evidence>
<feature type="active site" description="Nucleophile" evidence="1">
    <location>
        <position position="63"/>
    </location>
</feature>
<evidence type="ECO:0000256" key="1">
    <source>
        <dbReference type="PIRSR" id="PIRSR015753-1"/>
    </source>
</evidence>
<evidence type="ECO:0000259" key="4">
    <source>
        <dbReference type="PROSITE" id="PS50405"/>
    </source>
</evidence>
<dbReference type="SFLD" id="SFLDS00019">
    <property type="entry name" value="Glutathione_Transferase_(cytos"/>
    <property type="match status" value="1"/>
</dbReference>
<dbReference type="FunFam" id="3.40.30.10:FF:000058">
    <property type="entry name" value="Glutathione S-transferase, omega"/>
    <property type="match status" value="1"/>
</dbReference>
<dbReference type="RefSeq" id="WP_075172311.1">
    <property type="nucleotide sequence ID" value="NZ_CAXHZV010000001.1"/>
</dbReference>
<dbReference type="InterPro" id="IPR016639">
    <property type="entry name" value="GST_Omega/GSH"/>
</dbReference>
<feature type="site" description="Lowers pKa of active site Cys" evidence="3">
    <location>
        <position position="253"/>
    </location>
</feature>
<sequence>MGLLVNGQWKDQWYDTDSTNGKFVRDDSRFRHWLTPNGEAGPDGQQGFKAEAGRYHLYVSLACPWAHRTLIARHLKGLEKLITVDVVHPLMLDNGWTLASNFTGATGDSLYQHDFLHQVYTRAKSDYSGRVTVPVLWDKKTHTIVSNESADIIRMFNDAFNEYGATEGDYYPKNKREEIDQLNNWIYDHINNGVYKAGFATTQDAYNEAVMPLFAALDKADKVLSYQRFLTGSDMTEADIRLFTTLIRFDEVYHGHFKCNIRRIADYTHLFGYMKDIYQTQNIANTVNFNHIKTHYYASHKTINPTGIIPSGPQYNLDTPHGRDA</sequence>
<dbReference type="InterPro" id="IPR047047">
    <property type="entry name" value="GST_Omega-like_C"/>
</dbReference>
<dbReference type="InterPro" id="IPR036249">
    <property type="entry name" value="Thioredoxin-like_sf"/>
</dbReference>
<protein>
    <submittedName>
        <fullName evidence="5">Glutathione S-transferase family protein</fullName>
        <ecNumber evidence="5">1.8.5.-</ecNumber>
    </submittedName>
</protein>
<dbReference type="GO" id="GO:0005737">
    <property type="term" value="C:cytoplasm"/>
    <property type="evidence" value="ECO:0007669"/>
    <property type="project" value="TreeGrafter"/>
</dbReference>
<dbReference type="SFLD" id="SFLDG01148">
    <property type="entry name" value="Xi_(cytGST)"/>
    <property type="match status" value="1"/>
</dbReference>
<dbReference type="EMBL" id="JAUOPG010000001">
    <property type="protein sequence ID" value="MDO6452253.1"/>
    <property type="molecule type" value="Genomic_DNA"/>
</dbReference>
<feature type="binding site" evidence="2">
    <location>
        <position position="96"/>
    </location>
    <ligand>
        <name>glutathione</name>
        <dbReference type="ChEBI" id="CHEBI:57925"/>
    </ligand>
</feature>
<evidence type="ECO:0000313" key="6">
    <source>
        <dbReference type="Proteomes" id="UP001169862"/>
    </source>
</evidence>
<dbReference type="GeneID" id="89456411"/>
<reference evidence="5" key="1">
    <citation type="submission" date="2023-07" db="EMBL/GenBank/DDBJ databases">
        <title>Genome content predicts the carbon catabolic preferences of heterotrophic bacteria.</title>
        <authorList>
            <person name="Gralka M."/>
        </authorList>
    </citation>
    <scope>NUCLEOTIDE SEQUENCE</scope>
    <source>
        <strain evidence="5">I2M16</strain>
    </source>
</reference>
<keyword evidence="5" id="KW-0560">Oxidoreductase</keyword>
<dbReference type="Pfam" id="PF13410">
    <property type="entry name" value="GST_C_2"/>
    <property type="match status" value="1"/>
</dbReference>
<dbReference type="GO" id="GO:0016491">
    <property type="term" value="F:oxidoreductase activity"/>
    <property type="evidence" value="ECO:0007669"/>
    <property type="project" value="UniProtKB-KW"/>
</dbReference>
<dbReference type="SFLD" id="SFLDG01206">
    <property type="entry name" value="Xi.1"/>
    <property type="match status" value="1"/>
</dbReference>
<feature type="binding site" evidence="2">
    <location>
        <begin position="130"/>
        <end position="133"/>
    </location>
    <ligand>
        <name>glutathione</name>
        <dbReference type="ChEBI" id="CHEBI:57925"/>
    </ligand>
</feature>
<feature type="active site" description="Proton donor/acceptor" evidence="1">
    <location>
        <position position="195"/>
    </location>
</feature>
<dbReference type="PANTHER" id="PTHR32419">
    <property type="entry name" value="GLUTATHIONYL-HYDROQUINONE REDUCTASE"/>
    <property type="match status" value="1"/>
</dbReference>
<dbReference type="Pfam" id="PF13409">
    <property type="entry name" value="GST_N_2"/>
    <property type="match status" value="1"/>
</dbReference>
<dbReference type="Gene3D" id="1.20.1050.10">
    <property type="match status" value="1"/>
</dbReference>
<feature type="domain" description="GST C-terminal" evidence="4">
    <location>
        <begin position="172"/>
        <end position="296"/>
    </location>
</feature>
<feature type="site" description="Lowers pKa of active site Cys" evidence="3">
    <location>
        <position position="296"/>
    </location>
</feature>
<dbReference type="CDD" id="cd03190">
    <property type="entry name" value="GST_C_Omega_like"/>
    <property type="match status" value="1"/>
</dbReference>
<organism evidence="5 6">
    <name type="scientific">Neptunomonas phycophila</name>
    <dbReference type="NCBI Taxonomy" id="1572645"/>
    <lineage>
        <taxon>Bacteria</taxon>
        <taxon>Pseudomonadati</taxon>
        <taxon>Pseudomonadota</taxon>
        <taxon>Gammaproteobacteria</taxon>
        <taxon>Oceanospirillales</taxon>
        <taxon>Oceanospirillaceae</taxon>
        <taxon>Neptunomonas</taxon>
    </lineage>
</organism>